<dbReference type="Proteomes" id="UP000198852">
    <property type="component" value="Unassembled WGS sequence"/>
</dbReference>
<evidence type="ECO:0000313" key="2">
    <source>
        <dbReference type="EMBL" id="SFS43705.1"/>
    </source>
</evidence>
<feature type="compositionally biased region" description="Low complexity" evidence="1">
    <location>
        <begin position="330"/>
        <end position="339"/>
    </location>
</feature>
<organism evidence="2 3">
    <name type="scientific">Saccharopolyspora flava</name>
    <dbReference type="NCBI Taxonomy" id="95161"/>
    <lineage>
        <taxon>Bacteria</taxon>
        <taxon>Bacillati</taxon>
        <taxon>Actinomycetota</taxon>
        <taxon>Actinomycetes</taxon>
        <taxon>Pseudonocardiales</taxon>
        <taxon>Pseudonocardiaceae</taxon>
        <taxon>Saccharopolyspora</taxon>
    </lineage>
</organism>
<evidence type="ECO:0000256" key="1">
    <source>
        <dbReference type="SAM" id="MobiDB-lite"/>
    </source>
</evidence>
<gene>
    <name evidence="2" type="ORF">SAMN05660874_01108</name>
</gene>
<sequence>MGNGFTDFVGGVASSAGDLFVGAVGGETSAQEEARLAREEAAKHGRQDLRALTQEQRNLELNGHDPASITQQDNWKNWDQARLATQLKPSLNPEQIAKSGQAWEKLGNDIAEIFGDLDQKARAAAGDGMRGQAAEAGFNAAKPLQEWGRAFGDSVRGTGLKIQEAGVAAEQTKASLQPPAGYDSVRGGLSAAMGPSGMLIDSTMQMREQKEADQQARQVAENVYAKSYQAVDTSTPTFPPPVNPLAPPPPPPGGDTPGGPGAGTGSGSGSGTGGGGYSGSSVGGGPGGGGYSGSAPAQSSAQWASPSPAGPGAGGGMPPGMTPGQGGPAAGFAGAMPPGAGAGAGRGAGGMGGARGAGAGMGAGGKAGAGMGAGGRSGMGGLGAGSGSGGAAGAGAGGRGAAGAPGAGAGAGRGKGGEEDNEHERPSWLEEQEDIWMDDMPKTAPPVFGE</sequence>
<dbReference type="Gene3D" id="1.20.1260.20">
    <property type="entry name" value="PPE superfamily"/>
    <property type="match status" value="1"/>
</dbReference>
<name>A0A1I6PUH7_9PSEU</name>
<dbReference type="InterPro" id="IPR038332">
    <property type="entry name" value="PPE_sf"/>
</dbReference>
<proteinExistence type="predicted"/>
<feature type="region of interest" description="Disordered" evidence="1">
    <location>
        <begin position="232"/>
        <end position="450"/>
    </location>
</feature>
<feature type="compositionally biased region" description="Basic and acidic residues" evidence="1">
    <location>
        <begin position="415"/>
        <end position="428"/>
    </location>
</feature>
<feature type="compositionally biased region" description="Pro residues" evidence="1">
    <location>
        <begin position="237"/>
        <end position="254"/>
    </location>
</feature>
<feature type="compositionally biased region" description="Gly residues" evidence="1">
    <location>
        <begin position="255"/>
        <end position="292"/>
    </location>
</feature>
<dbReference type="EMBL" id="FOZX01000001">
    <property type="protein sequence ID" value="SFS43705.1"/>
    <property type="molecule type" value="Genomic_DNA"/>
</dbReference>
<feature type="compositionally biased region" description="Gly residues" evidence="1">
    <location>
        <begin position="311"/>
        <end position="329"/>
    </location>
</feature>
<keyword evidence="3" id="KW-1185">Reference proteome</keyword>
<dbReference type="STRING" id="95161.SAMN05660874_01108"/>
<dbReference type="RefSeq" id="WP_175547931.1">
    <property type="nucleotide sequence ID" value="NZ_FOZX01000001.1"/>
</dbReference>
<accession>A0A1I6PUH7</accession>
<reference evidence="3" key="1">
    <citation type="submission" date="2016-10" db="EMBL/GenBank/DDBJ databases">
        <authorList>
            <person name="Varghese N."/>
            <person name="Submissions S."/>
        </authorList>
    </citation>
    <scope>NUCLEOTIDE SEQUENCE [LARGE SCALE GENOMIC DNA]</scope>
    <source>
        <strain evidence="3">DSM 44771</strain>
    </source>
</reference>
<protein>
    <recommendedName>
        <fullName evidence="4">PPE family protein</fullName>
    </recommendedName>
</protein>
<feature type="compositionally biased region" description="Gly residues" evidence="1">
    <location>
        <begin position="340"/>
        <end position="414"/>
    </location>
</feature>
<feature type="compositionally biased region" description="Low complexity" evidence="1">
    <location>
        <begin position="293"/>
        <end position="307"/>
    </location>
</feature>
<dbReference type="AlphaFoldDB" id="A0A1I6PUH7"/>
<evidence type="ECO:0008006" key="4">
    <source>
        <dbReference type="Google" id="ProtNLM"/>
    </source>
</evidence>
<evidence type="ECO:0000313" key="3">
    <source>
        <dbReference type="Proteomes" id="UP000198852"/>
    </source>
</evidence>